<evidence type="ECO:0000259" key="7">
    <source>
        <dbReference type="Pfam" id="PF00441"/>
    </source>
</evidence>
<dbReference type="PANTHER" id="PTHR43884:SF12">
    <property type="entry name" value="ISOVALERYL-COA DEHYDROGENASE, MITOCHONDRIAL-RELATED"/>
    <property type="match status" value="1"/>
</dbReference>
<dbReference type="STRING" id="1265313.HRUBRA_00747"/>
<dbReference type="PROSITE" id="PS00073">
    <property type="entry name" value="ACYL_COA_DH_2"/>
    <property type="match status" value="1"/>
</dbReference>
<evidence type="ECO:0000256" key="6">
    <source>
        <dbReference type="RuleBase" id="RU362125"/>
    </source>
</evidence>
<sequence>MIDEALIEPQPQTFLSPHGVGDEFLYGADPLKKEIKMTEELELFRNNVRRFIADEVAPDYENWERAEIFPRELWLALGRQGLLCVDMPETYGGAGADFLFSMIIQEEFARANFVSVGGPVSVHSDIVAHYILNYGTEEQKREYLPRMITGECVGAVAMTEPGSGSDLQGIRTTARRDGDDFLINGSKTFITNGQHSDLVIVVARTDLDVPGSRGTTLFMVDSSTAGFQRGRNLEKIGLHASDTSELFFDDVRVPASCILGQLDQGFAVLMGELQRERLALAVVAVAAAEGILDETIAYVKERKAFGAPLSELQNTRFKLAEAATDARVHRSFVEECKRLFMAGELDVTTVSMAKASTTEMQCRVADTCLQLHGGYGYMREYGVSRAYVDARVQRIYGGTSEIMRELISRSLLS</sequence>
<dbReference type="eggNOG" id="COG1960">
    <property type="taxonomic scope" value="Bacteria"/>
</dbReference>
<keyword evidence="11" id="KW-1185">Reference proteome</keyword>
<dbReference type="Gene3D" id="1.20.140.10">
    <property type="entry name" value="Butyryl-CoA Dehydrogenase, subunit A, domain 3"/>
    <property type="match status" value="1"/>
</dbReference>
<organism evidence="10 11">
    <name type="scientific">Pseudohaliea rubra DSM 19751</name>
    <dbReference type="NCBI Taxonomy" id="1265313"/>
    <lineage>
        <taxon>Bacteria</taxon>
        <taxon>Pseudomonadati</taxon>
        <taxon>Pseudomonadota</taxon>
        <taxon>Gammaproteobacteria</taxon>
        <taxon>Cellvibrionales</taxon>
        <taxon>Halieaceae</taxon>
        <taxon>Pseudohaliea</taxon>
    </lineage>
</organism>
<evidence type="ECO:0000313" key="11">
    <source>
        <dbReference type="Proteomes" id="UP000029640"/>
    </source>
</evidence>
<evidence type="ECO:0000259" key="8">
    <source>
        <dbReference type="Pfam" id="PF02770"/>
    </source>
</evidence>
<dbReference type="InterPro" id="IPR006091">
    <property type="entry name" value="Acyl-CoA_Oxase/DH_mid-dom"/>
</dbReference>
<dbReference type="AlphaFoldDB" id="A0A095VU91"/>
<dbReference type="Gene3D" id="1.10.540.10">
    <property type="entry name" value="Acyl-CoA dehydrogenase/oxidase, N-terminal domain"/>
    <property type="match status" value="1"/>
</dbReference>
<dbReference type="GO" id="GO:0016937">
    <property type="term" value="F:short-chain fatty acyl-CoA dehydrogenase activity"/>
    <property type="evidence" value="ECO:0007669"/>
    <property type="project" value="UniProtKB-EC"/>
</dbReference>
<dbReference type="InterPro" id="IPR046373">
    <property type="entry name" value="Acyl-CoA_Oxase/DH_mid-dom_sf"/>
</dbReference>
<accession>A0A095VU91</accession>
<dbReference type="InterPro" id="IPR036250">
    <property type="entry name" value="AcylCo_DH-like_C"/>
</dbReference>
<dbReference type="Pfam" id="PF02771">
    <property type="entry name" value="Acyl-CoA_dh_N"/>
    <property type="match status" value="1"/>
</dbReference>
<dbReference type="EC" id="1.3.8.1" evidence="10"/>
<dbReference type="Proteomes" id="UP000029640">
    <property type="component" value="Unassembled WGS sequence"/>
</dbReference>
<protein>
    <submittedName>
        <fullName evidence="10">Butyryl-CoA dehydrogenase</fullName>
        <ecNumber evidence="10">1.3.8.1</ecNumber>
    </submittedName>
</protein>
<dbReference type="HOGENOM" id="CLU_018204_0_3_6"/>
<dbReference type="Gene3D" id="2.40.110.10">
    <property type="entry name" value="Butyryl-CoA Dehydrogenase, subunit A, domain 2"/>
    <property type="match status" value="1"/>
</dbReference>
<dbReference type="SUPFAM" id="SSF56645">
    <property type="entry name" value="Acyl-CoA dehydrogenase NM domain-like"/>
    <property type="match status" value="1"/>
</dbReference>
<comment type="cofactor">
    <cofactor evidence="1 6">
        <name>FAD</name>
        <dbReference type="ChEBI" id="CHEBI:57692"/>
    </cofactor>
</comment>
<comment type="similarity">
    <text evidence="2 6">Belongs to the acyl-CoA dehydrogenase family.</text>
</comment>
<evidence type="ECO:0000256" key="1">
    <source>
        <dbReference type="ARBA" id="ARBA00001974"/>
    </source>
</evidence>
<evidence type="ECO:0000313" key="10">
    <source>
        <dbReference type="EMBL" id="KGE04588.1"/>
    </source>
</evidence>
<dbReference type="InterPro" id="IPR037069">
    <property type="entry name" value="AcylCoA_DH/ox_N_sf"/>
</dbReference>
<keyword evidence="4 6" id="KW-0274">FAD</keyword>
<proteinExistence type="inferred from homology"/>
<dbReference type="InterPro" id="IPR009075">
    <property type="entry name" value="AcylCo_DH/oxidase_C"/>
</dbReference>
<evidence type="ECO:0000256" key="3">
    <source>
        <dbReference type="ARBA" id="ARBA00022630"/>
    </source>
</evidence>
<dbReference type="InterPro" id="IPR006089">
    <property type="entry name" value="Acyl-CoA_DH_CS"/>
</dbReference>
<dbReference type="Pfam" id="PF02770">
    <property type="entry name" value="Acyl-CoA_dh_M"/>
    <property type="match status" value="1"/>
</dbReference>
<dbReference type="InterPro" id="IPR009100">
    <property type="entry name" value="AcylCoA_DH/oxidase_NM_dom_sf"/>
</dbReference>
<dbReference type="GO" id="GO:0050660">
    <property type="term" value="F:flavin adenine dinucleotide binding"/>
    <property type="evidence" value="ECO:0007669"/>
    <property type="project" value="InterPro"/>
</dbReference>
<reference evidence="10 11" key="1">
    <citation type="journal article" date="2014" name="Genome Announc.">
        <title>Genome Sequence of Gammaproteobacterial Pseudohaliea rubra Type Strain DSM 19751, Isolated from Coastal Seawater of the Mediterranean Sea.</title>
        <authorList>
            <person name="Spring S."/>
            <person name="Fiebig A."/>
            <person name="Riedel T."/>
            <person name="Goker M."/>
            <person name="Klenk H.P."/>
        </authorList>
    </citation>
    <scope>NUCLEOTIDE SEQUENCE [LARGE SCALE GENOMIC DNA]</scope>
    <source>
        <strain evidence="10 11">DSM 19751</strain>
    </source>
</reference>
<dbReference type="EMBL" id="AUVB01000023">
    <property type="protein sequence ID" value="KGE04588.1"/>
    <property type="molecule type" value="Genomic_DNA"/>
</dbReference>
<gene>
    <name evidence="10" type="ORF">HRUBRA_00747</name>
</gene>
<evidence type="ECO:0000259" key="9">
    <source>
        <dbReference type="Pfam" id="PF02771"/>
    </source>
</evidence>
<keyword evidence="5 6" id="KW-0560">Oxidoreductase</keyword>
<dbReference type="FunFam" id="2.40.110.10:FF:000002">
    <property type="entry name" value="Acyl-CoA dehydrogenase fadE12"/>
    <property type="match status" value="1"/>
</dbReference>
<evidence type="ECO:0000256" key="2">
    <source>
        <dbReference type="ARBA" id="ARBA00009347"/>
    </source>
</evidence>
<dbReference type="InterPro" id="IPR013786">
    <property type="entry name" value="AcylCoA_DH/ox_N"/>
</dbReference>
<evidence type="ECO:0000256" key="4">
    <source>
        <dbReference type="ARBA" id="ARBA00022827"/>
    </source>
</evidence>
<comment type="caution">
    <text evidence="10">The sequence shown here is derived from an EMBL/GenBank/DDBJ whole genome shotgun (WGS) entry which is preliminary data.</text>
</comment>
<dbReference type="PROSITE" id="PS00072">
    <property type="entry name" value="ACYL_COA_DH_1"/>
    <property type="match status" value="1"/>
</dbReference>
<dbReference type="FunFam" id="1.20.140.10:FF:000001">
    <property type="entry name" value="Acyl-CoA dehydrogenase"/>
    <property type="match status" value="1"/>
</dbReference>
<dbReference type="FunFam" id="1.10.540.10:FF:000002">
    <property type="entry name" value="Acyl-CoA dehydrogenase FadE19"/>
    <property type="match status" value="1"/>
</dbReference>
<dbReference type="PATRIC" id="fig|1265313.6.peg.741"/>
<dbReference type="PANTHER" id="PTHR43884">
    <property type="entry name" value="ACYL-COA DEHYDROGENASE"/>
    <property type="match status" value="1"/>
</dbReference>
<feature type="domain" description="Acyl-CoA dehydrogenase/oxidase N-terminal" evidence="9">
    <location>
        <begin position="38"/>
        <end position="151"/>
    </location>
</feature>
<name>A0A095VU91_9GAMM</name>
<dbReference type="SUPFAM" id="SSF47203">
    <property type="entry name" value="Acyl-CoA dehydrogenase C-terminal domain-like"/>
    <property type="match status" value="1"/>
</dbReference>
<evidence type="ECO:0000256" key="5">
    <source>
        <dbReference type="ARBA" id="ARBA00023002"/>
    </source>
</evidence>
<feature type="domain" description="Acyl-CoA oxidase/dehydrogenase middle" evidence="8">
    <location>
        <begin position="155"/>
        <end position="251"/>
    </location>
</feature>
<dbReference type="Pfam" id="PF00441">
    <property type="entry name" value="Acyl-CoA_dh_1"/>
    <property type="match status" value="1"/>
</dbReference>
<feature type="domain" description="Acyl-CoA dehydrogenase/oxidase C-terminal" evidence="7">
    <location>
        <begin position="263"/>
        <end position="412"/>
    </location>
</feature>
<keyword evidence="3 6" id="KW-0285">Flavoprotein</keyword>